<evidence type="ECO:0000256" key="1">
    <source>
        <dbReference type="SAM" id="Coils"/>
    </source>
</evidence>
<accession>A0A415LFH1</accession>
<evidence type="ECO:0000313" key="3">
    <source>
        <dbReference type="Proteomes" id="UP000283314"/>
    </source>
</evidence>
<reference evidence="2 3" key="1">
    <citation type="submission" date="2018-08" db="EMBL/GenBank/DDBJ databases">
        <title>A genome reference for cultivated species of the human gut microbiota.</title>
        <authorList>
            <person name="Zou Y."/>
            <person name="Xue W."/>
            <person name="Luo G."/>
        </authorList>
    </citation>
    <scope>NUCLEOTIDE SEQUENCE [LARGE SCALE GENOMIC DNA]</scope>
    <source>
        <strain evidence="2 3">AF37-4</strain>
    </source>
</reference>
<name>A0A415LFH1_9FIRM</name>
<feature type="coiled-coil region" evidence="1">
    <location>
        <begin position="67"/>
        <end position="94"/>
    </location>
</feature>
<protein>
    <recommendedName>
        <fullName evidence="4">ATP-binding protein</fullName>
    </recommendedName>
</protein>
<dbReference type="AlphaFoldDB" id="A0A415LFH1"/>
<organism evidence="2 3">
    <name type="scientific">Eubacterium ventriosum</name>
    <dbReference type="NCBI Taxonomy" id="39496"/>
    <lineage>
        <taxon>Bacteria</taxon>
        <taxon>Bacillati</taxon>
        <taxon>Bacillota</taxon>
        <taxon>Clostridia</taxon>
        <taxon>Eubacteriales</taxon>
        <taxon>Eubacteriaceae</taxon>
        <taxon>Eubacterium</taxon>
    </lineage>
</organism>
<dbReference type="Proteomes" id="UP000283314">
    <property type="component" value="Unassembled WGS sequence"/>
</dbReference>
<sequence length="137" mass="15715">MAKNDDGFYHTLRLSRRNPNHIRMHQILVDLDKSVYKSQNQFIVDAVEFYINALEEDVITNSEKQKRQESFATKEELQEVKESLRAEMITEVNKQILSVIGTFTGNLIKGTNINDTSKNDGFNADDTVMGLAEMWGE</sequence>
<proteinExistence type="predicted"/>
<dbReference type="EMBL" id="QROT01000002">
    <property type="protein sequence ID" value="RHL47044.1"/>
    <property type="molecule type" value="Genomic_DNA"/>
</dbReference>
<evidence type="ECO:0008006" key="4">
    <source>
        <dbReference type="Google" id="ProtNLM"/>
    </source>
</evidence>
<dbReference type="GeneID" id="66466139"/>
<gene>
    <name evidence="2" type="ORF">DW018_02685</name>
</gene>
<comment type="caution">
    <text evidence="2">The sequence shown here is derived from an EMBL/GenBank/DDBJ whole genome shotgun (WGS) entry which is preliminary data.</text>
</comment>
<evidence type="ECO:0000313" key="2">
    <source>
        <dbReference type="EMBL" id="RHL47044.1"/>
    </source>
</evidence>
<dbReference type="RefSeq" id="WP_118379222.1">
    <property type="nucleotide sequence ID" value="NZ_CABJDQ010000002.1"/>
</dbReference>
<keyword evidence="1" id="KW-0175">Coiled coil</keyword>